<dbReference type="InterPro" id="IPR021830">
    <property type="entry name" value="DUF3422"/>
</dbReference>
<dbReference type="Pfam" id="PF11902">
    <property type="entry name" value="DUF3422"/>
    <property type="match status" value="1"/>
</dbReference>
<gene>
    <name evidence="2" type="ORF">RS694_19020</name>
</gene>
<accession>A0A1P8KG83</accession>
<dbReference type="AlphaFoldDB" id="A0A1P8KG83"/>
<organism evidence="2 3">
    <name type="scientific">Rhodoferax saidenbachensis</name>
    <dbReference type="NCBI Taxonomy" id="1484693"/>
    <lineage>
        <taxon>Bacteria</taxon>
        <taxon>Pseudomonadati</taxon>
        <taxon>Pseudomonadota</taxon>
        <taxon>Betaproteobacteria</taxon>
        <taxon>Burkholderiales</taxon>
        <taxon>Comamonadaceae</taxon>
        <taxon>Rhodoferax</taxon>
    </lineage>
</organism>
<reference evidence="2 3" key="1">
    <citation type="submission" date="2017-01" db="EMBL/GenBank/DDBJ databases">
        <authorList>
            <person name="Mah S.A."/>
            <person name="Swanson W.J."/>
            <person name="Moy G.W."/>
            <person name="Vacquier V.D."/>
        </authorList>
    </citation>
    <scope>NUCLEOTIDE SEQUENCE [LARGE SCALE GENOMIC DNA]</scope>
    <source>
        <strain evidence="2 3">DSM 22694</strain>
    </source>
</reference>
<dbReference type="eggNOG" id="COG4949">
    <property type="taxonomic scope" value="Bacteria"/>
</dbReference>
<keyword evidence="3" id="KW-1185">Reference proteome</keyword>
<evidence type="ECO:0000313" key="2">
    <source>
        <dbReference type="EMBL" id="APW44996.1"/>
    </source>
</evidence>
<sequence>MTALSTTQDSKYFPHEDAMRVAVHNEILGRPQARMGLPVQIACLVVLNADVDLEAEIRHLALLPGQKDLTATALQTPFLRIQVGPCTLKWERHAEFTAYSVMRALPPSTLLNDPPQQLLSQLLLDDDWLRNIPGRTLGALHLVMLLGDPPSAVTRAAAYDHWFTTGAAVASQMGTPVHSSVVTDFALQEDGFERMLVLAATGMSEGRVGRVAQRLLEIETYRLMALRSLPAAQQLGPWLEEAEQRLVGIHTQINGILNSNQDLLNALARLAADVERAVADHRRSFDASKAYHALVTQRLTELREKPIPGTQTLGEFMHRRLSPAMATVVAAGQRLDALSTRVDHTSALLRTRVEVTLEAQGRVAMNTMASVRLLLQRVQRTLQVLSIAAVTFFVVQLLLHIGHAVQRGGFALELELWVGALVPVALGGIWWLVHRINQRL</sequence>
<feature type="transmembrane region" description="Helical" evidence="1">
    <location>
        <begin position="414"/>
        <end position="433"/>
    </location>
</feature>
<name>A0A1P8KG83_9BURK</name>
<evidence type="ECO:0000313" key="3">
    <source>
        <dbReference type="Proteomes" id="UP000186110"/>
    </source>
</evidence>
<dbReference type="RefSeq" id="WP_051391771.1">
    <property type="nucleotide sequence ID" value="NZ_CP019239.1"/>
</dbReference>
<feature type="transmembrane region" description="Helical" evidence="1">
    <location>
        <begin position="382"/>
        <end position="402"/>
    </location>
</feature>
<evidence type="ECO:0000256" key="1">
    <source>
        <dbReference type="SAM" id="Phobius"/>
    </source>
</evidence>
<dbReference type="STRING" id="1484693.RS694_19020"/>
<evidence type="ECO:0008006" key="4">
    <source>
        <dbReference type="Google" id="ProtNLM"/>
    </source>
</evidence>
<dbReference type="EMBL" id="CP019239">
    <property type="protein sequence ID" value="APW44996.1"/>
    <property type="molecule type" value="Genomic_DNA"/>
</dbReference>
<keyword evidence="1" id="KW-0812">Transmembrane</keyword>
<keyword evidence="1" id="KW-1133">Transmembrane helix</keyword>
<proteinExistence type="predicted"/>
<dbReference type="KEGG" id="rsb:RS694_19020"/>
<protein>
    <recommendedName>
        <fullName evidence="4">DUF3422 domain-containing protein</fullName>
    </recommendedName>
</protein>
<dbReference type="Proteomes" id="UP000186110">
    <property type="component" value="Chromosome"/>
</dbReference>
<keyword evidence="1" id="KW-0472">Membrane</keyword>